<feature type="compositionally biased region" description="Low complexity" evidence="1">
    <location>
        <begin position="18"/>
        <end position="29"/>
    </location>
</feature>
<sequence>MDNIQGYSSENESDNDAKTTSTTKLKSFKVFNNDKYTKNKIVLHQPLHIEFRENTTEKYEEESSDVDNEIRQNDAQDTEKSSDKTEQNMTEPKMTEFNTSEFYEENAINQDKYEGQSKSNQPLKQLSNVRSHQLSNIIRLGQANEAKLHELHGGSKVHKPKTSKNKK</sequence>
<dbReference type="VEuPathDB" id="FungiDB:DEHA2F16104g"/>
<dbReference type="HOGENOM" id="CLU_1594486_0_0_1"/>
<dbReference type="Proteomes" id="UP000000599">
    <property type="component" value="Chromosome F"/>
</dbReference>
<feature type="region of interest" description="Disordered" evidence="1">
    <location>
        <begin position="145"/>
        <end position="167"/>
    </location>
</feature>
<dbReference type="AlphaFoldDB" id="Q6BL62"/>
<protein>
    <submittedName>
        <fullName evidence="2">DEHA2F16104p</fullName>
    </submittedName>
</protein>
<evidence type="ECO:0000313" key="3">
    <source>
        <dbReference type="Proteomes" id="UP000000599"/>
    </source>
</evidence>
<feature type="compositionally biased region" description="Basic and acidic residues" evidence="1">
    <location>
        <begin position="68"/>
        <end position="86"/>
    </location>
</feature>
<reference evidence="2 3" key="1">
    <citation type="journal article" date="2004" name="Nature">
        <title>Genome evolution in yeasts.</title>
        <authorList>
            <consortium name="Genolevures"/>
            <person name="Dujon B."/>
            <person name="Sherman D."/>
            <person name="Fischer G."/>
            <person name="Durrens P."/>
            <person name="Casaregola S."/>
            <person name="Lafontaine I."/>
            <person name="de Montigny J."/>
            <person name="Marck C."/>
            <person name="Neuveglise C."/>
            <person name="Talla E."/>
            <person name="Goffard N."/>
            <person name="Frangeul L."/>
            <person name="Aigle M."/>
            <person name="Anthouard V."/>
            <person name="Babour A."/>
            <person name="Barbe V."/>
            <person name="Barnay S."/>
            <person name="Blanchin S."/>
            <person name="Beckerich J.M."/>
            <person name="Beyne E."/>
            <person name="Bleykasten C."/>
            <person name="Boisrame A."/>
            <person name="Boyer J."/>
            <person name="Cattolico L."/>
            <person name="Confanioleri F."/>
            <person name="de Daruvar A."/>
            <person name="Despons L."/>
            <person name="Fabre E."/>
            <person name="Fairhead C."/>
            <person name="Ferry-Dumazet H."/>
            <person name="Groppi A."/>
            <person name="Hantraye F."/>
            <person name="Hennequin C."/>
            <person name="Jauniaux N."/>
            <person name="Joyet P."/>
            <person name="Kachouri R."/>
            <person name="Kerrest A."/>
            <person name="Koszul R."/>
            <person name="Lemaire M."/>
            <person name="Lesur I."/>
            <person name="Ma L."/>
            <person name="Muller H."/>
            <person name="Nicaud J.M."/>
            <person name="Nikolski M."/>
            <person name="Oztas S."/>
            <person name="Ozier-Kalogeropoulos O."/>
            <person name="Pellenz S."/>
            <person name="Potier S."/>
            <person name="Richard G.F."/>
            <person name="Straub M.L."/>
            <person name="Suleau A."/>
            <person name="Swennene D."/>
            <person name="Tekaia F."/>
            <person name="Wesolowski-Louvel M."/>
            <person name="Westhof E."/>
            <person name="Wirth B."/>
            <person name="Zeniou-Meyer M."/>
            <person name="Zivanovic I."/>
            <person name="Bolotin-Fukuhara M."/>
            <person name="Thierry A."/>
            <person name="Bouchier C."/>
            <person name="Caudron B."/>
            <person name="Scarpelli C."/>
            <person name="Gaillardin C."/>
            <person name="Weissenbach J."/>
            <person name="Wincker P."/>
            <person name="Souciet J.L."/>
        </authorList>
    </citation>
    <scope>NUCLEOTIDE SEQUENCE [LARGE SCALE GENOMIC DNA]</scope>
    <source>
        <strain evidence="3">ATCC 36239 / CBS 767 / BCRC 21394 / JCM 1990 / NBRC 0083 / IGC 2968</strain>
    </source>
</reference>
<gene>
    <name evidence="2" type="ordered locus">DEHA2F16104g</name>
</gene>
<feature type="compositionally biased region" description="Basic residues" evidence="1">
    <location>
        <begin position="155"/>
        <end position="167"/>
    </location>
</feature>
<evidence type="ECO:0000256" key="1">
    <source>
        <dbReference type="SAM" id="MobiDB-lite"/>
    </source>
</evidence>
<keyword evidence="3" id="KW-1185">Reference proteome</keyword>
<dbReference type="EMBL" id="CR382138">
    <property type="protein sequence ID" value="CAG89435.2"/>
    <property type="molecule type" value="Genomic_DNA"/>
</dbReference>
<feature type="region of interest" description="Disordered" evidence="1">
    <location>
        <begin position="1"/>
        <end position="29"/>
    </location>
</feature>
<dbReference type="GeneID" id="2904016"/>
<feature type="region of interest" description="Disordered" evidence="1">
    <location>
        <begin position="46"/>
        <end position="131"/>
    </location>
</feature>
<feature type="compositionally biased region" description="Basic and acidic residues" evidence="1">
    <location>
        <begin position="47"/>
        <end position="58"/>
    </location>
</feature>
<name>Q6BL62_DEBHA</name>
<accession>Q6BL62</accession>
<dbReference type="KEGG" id="dha:DEHA2F16104g"/>
<feature type="compositionally biased region" description="Polar residues" evidence="1">
    <location>
        <begin position="116"/>
        <end position="131"/>
    </location>
</feature>
<proteinExistence type="predicted"/>
<dbReference type="OrthoDB" id="10357692at2759"/>
<evidence type="ECO:0000313" key="2">
    <source>
        <dbReference type="EMBL" id="CAG89435.2"/>
    </source>
</evidence>
<organism evidence="2 3">
    <name type="scientific">Debaryomyces hansenii (strain ATCC 36239 / CBS 767 / BCRC 21394 / JCM 1990 / NBRC 0083 / IGC 2968)</name>
    <name type="common">Yeast</name>
    <name type="synonym">Torulaspora hansenii</name>
    <dbReference type="NCBI Taxonomy" id="284592"/>
    <lineage>
        <taxon>Eukaryota</taxon>
        <taxon>Fungi</taxon>
        <taxon>Dikarya</taxon>
        <taxon>Ascomycota</taxon>
        <taxon>Saccharomycotina</taxon>
        <taxon>Pichiomycetes</taxon>
        <taxon>Debaryomycetaceae</taxon>
        <taxon>Debaryomyces</taxon>
    </lineage>
</organism>
<feature type="compositionally biased region" description="Polar residues" evidence="1">
    <location>
        <begin position="1"/>
        <end position="10"/>
    </location>
</feature>
<dbReference type="InParanoid" id="Q6BL62"/>
<dbReference type="RefSeq" id="XP_461059.2">
    <property type="nucleotide sequence ID" value="XM_461059.1"/>
</dbReference>